<accession>A0A5E8CKE9</accession>
<reference evidence="1" key="1">
    <citation type="submission" date="2019-09" db="EMBL/GenBank/DDBJ databases">
        <authorList>
            <person name="Needham M D."/>
        </authorList>
    </citation>
    <scope>NUCLEOTIDE SEQUENCE</scope>
</reference>
<gene>
    <name evidence="1" type="ORF">CPAV1605_1431</name>
</gene>
<evidence type="ECO:0000313" key="1">
    <source>
        <dbReference type="EMBL" id="VVU95676.1"/>
    </source>
</evidence>
<sequence>MNYFSLLGGKKIKKNEPPPKNLEIIEYNQEVLKVKFNGSENKYDWIAIYKENQVEWLKEKIKFTGYGFAVKNKPGSIPAVLWLYCNNSQESNSVISNGNLLFNSDSKHKQLDQVCTKHQIEIFPLANGFYKLYFFSNNSYKKYTQPITFEIKDKELIR</sequence>
<name>A0A5E8CKE9_9ZZZZ</name>
<proteinExistence type="predicted"/>
<organism evidence="1">
    <name type="scientific">seawater metagenome</name>
    <dbReference type="NCBI Taxonomy" id="1561972"/>
    <lineage>
        <taxon>unclassified sequences</taxon>
        <taxon>metagenomes</taxon>
        <taxon>ecological metagenomes</taxon>
    </lineage>
</organism>
<dbReference type="EMBL" id="CABVLZ010000007">
    <property type="protein sequence ID" value="VVU95676.1"/>
    <property type="molecule type" value="Genomic_DNA"/>
</dbReference>
<dbReference type="AlphaFoldDB" id="A0A5E8CKE9"/>
<protein>
    <submittedName>
        <fullName evidence="1">Uncharacterized protein</fullName>
    </submittedName>
</protein>